<dbReference type="Proteomes" id="UP000014540">
    <property type="component" value="Unassembled WGS sequence"/>
</dbReference>
<comment type="caution">
    <text evidence="1">The sequence shown here is derived from an EMBL/GenBank/DDBJ whole genome shotgun (WGS) entry which is preliminary data.</text>
</comment>
<proteinExistence type="predicted"/>
<organism evidence="1 2">
    <name type="scientific">Leptospira fainei serovar Hurstbridge str. BUT 6</name>
    <dbReference type="NCBI Taxonomy" id="1193011"/>
    <lineage>
        <taxon>Bacteria</taxon>
        <taxon>Pseudomonadati</taxon>
        <taxon>Spirochaetota</taxon>
        <taxon>Spirochaetia</taxon>
        <taxon>Leptospirales</taxon>
        <taxon>Leptospiraceae</taxon>
        <taxon>Leptospira</taxon>
    </lineage>
</organism>
<protein>
    <submittedName>
        <fullName evidence="1">Uncharacterized protein</fullName>
    </submittedName>
</protein>
<keyword evidence="2" id="KW-1185">Reference proteome</keyword>
<sequence>MLGTAALHIPGGSKSEILPASKAPCKNGLSDYFPFEPNELYNKFSIYRSDKGSISISLGKFFLQ</sequence>
<dbReference type="AlphaFoldDB" id="S3UVM9"/>
<dbReference type="EMBL" id="AKWZ02000012">
    <property type="protein sequence ID" value="EPG72404.1"/>
    <property type="molecule type" value="Genomic_DNA"/>
</dbReference>
<name>S3UVM9_9LEPT</name>
<accession>S3UVM9</accession>
<evidence type="ECO:0000313" key="1">
    <source>
        <dbReference type="EMBL" id="EPG72404.1"/>
    </source>
</evidence>
<reference evidence="1" key="1">
    <citation type="submission" date="2013-04" db="EMBL/GenBank/DDBJ databases">
        <authorList>
            <person name="Harkins D.M."/>
            <person name="Durkin A.S."/>
            <person name="Selengut J.D."/>
            <person name="Sanka R."/>
            <person name="DePew J."/>
            <person name="Purushe J."/>
            <person name="Ahmed A."/>
            <person name="van der Linden H."/>
            <person name="Goris M.G.A."/>
            <person name="Hartskeerl R.A."/>
            <person name="Vinetz J.M."/>
            <person name="Sutton G.G."/>
            <person name="Nelson W.C."/>
            <person name="Fouts D.E."/>
        </authorList>
    </citation>
    <scope>NUCLEOTIDE SEQUENCE [LARGE SCALE GENOMIC DNA]</scope>
    <source>
        <strain evidence="1">BUT 6</strain>
    </source>
</reference>
<evidence type="ECO:0000313" key="2">
    <source>
        <dbReference type="Proteomes" id="UP000014540"/>
    </source>
</evidence>
<gene>
    <name evidence="1" type="ORF">LEP1GSC058_0247</name>
</gene>